<name>A0A1W0E2V9_9MICR</name>
<dbReference type="GO" id="GO:0004177">
    <property type="term" value="F:aminopeptidase activity"/>
    <property type="evidence" value="ECO:0007669"/>
    <property type="project" value="UniProtKB-KW"/>
</dbReference>
<feature type="domain" description="Peptidase M24" evidence="1">
    <location>
        <begin position="99"/>
        <end position="186"/>
    </location>
</feature>
<dbReference type="InterPro" id="IPR036005">
    <property type="entry name" value="Creatinase/aminopeptidase-like"/>
</dbReference>
<gene>
    <name evidence="2" type="ORF">EHP00_2447</name>
</gene>
<dbReference type="STRING" id="646526.A0A1W0E2V9"/>
<accession>A0A1W0E2V9</accession>
<evidence type="ECO:0000259" key="1">
    <source>
        <dbReference type="Pfam" id="PF00557"/>
    </source>
</evidence>
<proteinExistence type="predicted"/>
<sequence length="258" mass="30084">MRKENIVYLISDNTNAYLGDKILLHNNLTLQKTNIFDKESLNNISQAKDYYKMFFTNKVIYMQATKNSAEIAGMILSYFYDGIALCNTFGEIERVLMDKKENLTEIDCSNILLGHKKKFKDFFIQPSFETISSTGANCAIVHHTPGSDRINPYECYLMDSGSQYMFGTTDTTRTVLFGDFKKENKEESDKFLDMEYYEKLVHDNTLVLKCHLNVMISSYSKNDTWEMVDSRGREFLLKENKDYGPFFIPWCRTFFKCS</sequence>
<dbReference type="SUPFAM" id="SSF55920">
    <property type="entry name" value="Creatinase/aminopeptidase"/>
    <property type="match status" value="1"/>
</dbReference>
<dbReference type="InterPro" id="IPR000994">
    <property type="entry name" value="Pept_M24"/>
</dbReference>
<protein>
    <submittedName>
        <fullName evidence="2">Xaa-pro aminopeptidase</fullName>
    </submittedName>
</protein>
<keyword evidence="2" id="KW-0645">Protease</keyword>
<keyword evidence="3" id="KW-1185">Reference proteome</keyword>
<comment type="caution">
    <text evidence="2">The sequence shown here is derived from an EMBL/GenBank/DDBJ whole genome shotgun (WGS) entry which is preliminary data.</text>
</comment>
<dbReference type="Gene3D" id="3.90.230.10">
    <property type="entry name" value="Creatinase/methionine aminopeptidase superfamily"/>
    <property type="match status" value="1"/>
</dbReference>
<evidence type="ECO:0000313" key="2">
    <source>
        <dbReference type="EMBL" id="OQS53575.1"/>
    </source>
</evidence>
<organism evidence="2 3">
    <name type="scientific">Ecytonucleospora hepatopenaei</name>
    <dbReference type="NCBI Taxonomy" id="646526"/>
    <lineage>
        <taxon>Eukaryota</taxon>
        <taxon>Fungi</taxon>
        <taxon>Fungi incertae sedis</taxon>
        <taxon>Microsporidia</taxon>
        <taxon>Enterocytozoonidae</taxon>
        <taxon>Ecytonucleospora</taxon>
    </lineage>
</organism>
<dbReference type="Proteomes" id="UP000192758">
    <property type="component" value="Unassembled WGS sequence"/>
</dbReference>
<dbReference type="AlphaFoldDB" id="A0A1W0E2V9"/>
<keyword evidence="2" id="KW-0031">Aminopeptidase</keyword>
<reference evidence="2 3" key="1">
    <citation type="journal article" date="2017" name="Environ. Microbiol.">
        <title>Decay of the glycolytic pathway and adaptation to intranuclear parasitism within Enterocytozoonidae microsporidia.</title>
        <authorList>
            <person name="Wiredu Boakye D."/>
            <person name="Jaroenlak P."/>
            <person name="Prachumwat A."/>
            <person name="Williams T.A."/>
            <person name="Bateman K.S."/>
            <person name="Itsathitphaisarn O."/>
            <person name="Sritunyalucksana K."/>
            <person name="Paszkiewicz K.H."/>
            <person name="Moore K.A."/>
            <person name="Stentiford G.D."/>
            <person name="Williams B.A."/>
        </authorList>
    </citation>
    <scope>NUCLEOTIDE SEQUENCE [LARGE SCALE GENOMIC DNA]</scope>
    <source>
        <strain evidence="2 3">TH1</strain>
    </source>
</reference>
<dbReference type="PANTHER" id="PTHR43763">
    <property type="entry name" value="XAA-PRO AMINOPEPTIDASE 1"/>
    <property type="match status" value="1"/>
</dbReference>
<dbReference type="VEuPathDB" id="MicrosporidiaDB:EHP00_2447"/>
<evidence type="ECO:0000313" key="3">
    <source>
        <dbReference type="Proteomes" id="UP000192758"/>
    </source>
</evidence>
<dbReference type="PANTHER" id="PTHR43763:SF6">
    <property type="entry name" value="XAA-PRO AMINOPEPTIDASE 1"/>
    <property type="match status" value="1"/>
</dbReference>
<keyword evidence="2" id="KW-0378">Hydrolase</keyword>
<dbReference type="Pfam" id="PF00557">
    <property type="entry name" value="Peptidase_M24"/>
    <property type="match status" value="1"/>
</dbReference>
<dbReference type="EMBL" id="MNPJ01000028">
    <property type="protein sequence ID" value="OQS53575.1"/>
    <property type="molecule type" value="Genomic_DNA"/>
</dbReference>
<dbReference type="InterPro" id="IPR050422">
    <property type="entry name" value="X-Pro_aminopeptidase_P"/>
</dbReference>
<dbReference type="OrthoDB" id="9995434at2759"/>